<dbReference type="Proteomes" id="UP001620626">
    <property type="component" value="Unassembled WGS sequence"/>
</dbReference>
<accession>A0ABD2J427</accession>
<feature type="region of interest" description="Disordered" evidence="1">
    <location>
        <begin position="386"/>
        <end position="596"/>
    </location>
</feature>
<dbReference type="CDD" id="cd03506">
    <property type="entry name" value="Delta6-FADS-like"/>
    <property type="match status" value="1"/>
</dbReference>
<feature type="compositionally biased region" description="Polar residues" evidence="1">
    <location>
        <begin position="537"/>
        <end position="550"/>
    </location>
</feature>
<feature type="compositionally biased region" description="Polar residues" evidence="1">
    <location>
        <begin position="584"/>
        <end position="596"/>
    </location>
</feature>
<evidence type="ECO:0000313" key="3">
    <source>
        <dbReference type="EMBL" id="KAL3085547.1"/>
    </source>
</evidence>
<feature type="compositionally biased region" description="Polar residues" evidence="1">
    <location>
        <begin position="518"/>
        <end position="530"/>
    </location>
</feature>
<feature type="compositionally biased region" description="Polar residues" evidence="1">
    <location>
        <begin position="424"/>
        <end position="436"/>
    </location>
</feature>
<feature type="compositionally biased region" description="Polar residues" evidence="1">
    <location>
        <begin position="565"/>
        <end position="577"/>
    </location>
</feature>
<feature type="compositionally biased region" description="Polar residues" evidence="1">
    <location>
        <begin position="490"/>
        <end position="503"/>
    </location>
</feature>
<proteinExistence type="predicted"/>
<feature type="compositionally biased region" description="Polar residues" evidence="1">
    <location>
        <begin position="443"/>
        <end position="456"/>
    </location>
</feature>
<dbReference type="PANTHER" id="PTHR19353">
    <property type="entry name" value="FATTY ACID DESATURASE 2"/>
    <property type="match status" value="1"/>
</dbReference>
<dbReference type="Pfam" id="PF00487">
    <property type="entry name" value="FA_desaturase"/>
    <property type="match status" value="1"/>
</dbReference>
<dbReference type="InterPro" id="IPR012171">
    <property type="entry name" value="Fatty_acid_desaturase"/>
</dbReference>
<dbReference type="AlphaFoldDB" id="A0ABD2J427"/>
<feature type="domain" description="Fatty acid desaturase" evidence="2">
    <location>
        <begin position="99"/>
        <end position="364"/>
    </location>
</feature>
<organism evidence="3 4">
    <name type="scientific">Heterodera trifolii</name>
    <dbReference type="NCBI Taxonomy" id="157864"/>
    <lineage>
        <taxon>Eukaryota</taxon>
        <taxon>Metazoa</taxon>
        <taxon>Ecdysozoa</taxon>
        <taxon>Nematoda</taxon>
        <taxon>Chromadorea</taxon>
        <taxon>Rhabditida</taxon>
        <taxon>Tylenchina</taxon>
        <taxon>Tylenchomorpha</taxon>
        <taxon>Tylenchoidea</taxon>
        <taxon>Heteroderidae</taxon>
        <taxon>Heteroderinae</taxon>
        <taxon>Heterodera</taxon>
    </lineage>
</organism>
<reference evidence="3 4" key="1">
    <citation type="submission" date="2024-10" db="EMBL/GenBank/DDBJ databases">
        <authorList>
            <person name="Kim D."/>
        </authorList>
    </citation>
    <scope>NUCLEOTIDE SEQUENCE [LARGE SCALE GENOMIC DNA]</scope>
    <source>
        <strain evidence="3">BH-2024</strain>
    </source>
</reference>
<feature type="compositionally biased region" description="Polar residues" evidence="1">
    <location>
        <begin position="471"/>
        <end position="483"/>
    </location>
</feature>
<dbReference type="PANTHER" id="PTHR19353:SF83">
    <property type="entry name" value="DELTA(6)-FATTY-ACID DESATURASE FAT-3"/>
    <property type="match status" value="1"/>
</dbReference>
<evidence type="ECO:0000259" key="2">
    <source>
        <dbReference type="Pfam" id="PF00487"/>
    </source>
</evidence>
<feature type="compositionally biased region" description="Polar residues" evidence="1">
    <location>
        <begin position="395"/>
        <end position="409"/>
    </location>
</feature>
<protein>
    <recommendedName>
        <fullName evidence="2">Fatty acid desaturase domain-containing protein</fullName>
    </recommendedName>
</protein>
<name>A0ABD2J427_9BILA</name>
<dbReference type="EMBL" id="JBICBT010001056">
    <property type="protein sequence ID" value="KAL3085547.1"/>
    <property type="molecule type" value="Genomic_DNA"/>
</dbReference>
<evidence type="ECO:0000256" key="1">
    <source>
        <dbReference type="SAM" id="MobiDB-lite"/>
    </source>
</evidence>
<keyword evidence="4" id="KW-1185">Reference proteome</keyword>
<gene>
    <name evidence="3" type="ORF">niasHT_037288</name>
</gene>
<evidence type="ECO:0000313" key="4">
    <source>
        <dbReference type="Proteomes" id="UP001620626"/>
    </source>
</evidence>
<comment type="caution">
    <text evidence="3">The sequence shown here is derived from an EMBL/GenBank/DDBJ whole genome shotgun (WGS) entry which is preliminary data.</text>
</comment>
<sequence>MLEVNAALFGANAANEWEQQGTVEHADKLYNSKNVIAEYSMPLEKEKQIVHEFEKLRQKIHLEGLMRPRPLFFVRKITEVFSLLAFAFWLQYMQFYMISAAFLALCWQQSGWLCHEFCHHQPTKNRRFNDYGSIVLGNALQGFSRDWWKDKHNTHHAATNIIDRDGDIDLAPLLAIVPADLGKYKAPIEQFMLKLLLPYQHWYFTATYFLLRISWTSQSILHSLVAAESAFKKHRQIAMAERLSLLFHWSWVLFQIWLLPTNTIRVLYFLISQLGGGFLIALVVSYNHNSVPKYSANSRLINNFAALHLLTTRNMRPSIFIDWFWGGLNYQIEHHLFPTMPRPNLNRCSHFVREFCAKTGLPYMVDDYTTGYLASLNLLRQVADQAAEAGHPQATHPQSSRPQGNSSTRHLIHSQVVHKATHPQGISSTVKSSTRQLIHKASHPQSSRPQGNSSTRHLIHSQVVHKATHPQGISSTVKSSTRQLIHKASHPQSSRPQGNSSTRHLIHSQVVHKATHPQGISSTVKSSTRQLIHKASHPQSSRPQGNSSTRHLIHSQVVHKATHPQGISSTVKSSTRQLIHKASHPQSSRPQGNSSTRHLIHSQVVHKATHPQGISSTVKSSTRQLIHGQLIHSQVVHKATHPQGISSTVKSSTRQLIHKASHPQKMWMSCLVDDLTVDELPVDELPVDDLRLRQFFTQTPILTSACFSRLPYRDRDLSFSTGTVNRDRDLG</sequence>
<dbReference type="InterPro" id="IPR005804">
    <property type="entry name" value="FA_desaturase_dom"/>
</dbReference>